<keyword evidence="3" id="KW-1185">Reference proteome</keyword>
<accession>A0A174VNU6</accession>
<organism evidence="2 3">
    <name type="scientific">Clostridium paraputrificum</name>
    <dbReference type="NCBI Taxonomy" id="29363"/>
    <lineage>
        <taxon>Bacteria</taxon>
        <taxon>Bacillati</taxon>
        <taxon>Bacillota</taxon>
        <taxon>Clostridia</taxon>
        <taxon>Eubacteriales</taxon>
        <taxon>Clostridiaceae</taxon>
        <taxon>Clostridium</taxon>
    </lineage>
</organism>
<dbReference type="RefSeq" id="WP_027098318.1">
    <property type="nucleotide sequence ID" value="NZ_CABHIH010000001.1"/>
</dbReference>
<reference evidence="2 3" key="1">
    <citation type="submission" date="2016-06" db="EMBL/GenBank/DDBJ databases">
        <authorList>
            <person name="Kjaerup R.B."/>
            <person name="Dalgaard T.S."/>
            <person name="Juul-Madsen H.R."/>
        </authorList>
    </citation>
    <scope>NUCLEOTIDE SEQUENCE [LARGE SCALE GENOMIC DNA]</scope>
    <source>
        <strain evidence="2 3">373-A1</strain>
    </source>
</reference>
<dbReference type="Proteomes" id="UP000092714">
    <property type="component" value="Unassembled WGS sequence"/>
</dbReference>
<dbReference type="AlphaFoldDB" id="A0A174VNU6"/>
<comment type="caution">
    <text evidence="2">The sequence shown here is derived from an EMBL/GenBank/DDBJ whole genome shotgun (WGS) entry which is preliminary data.</text>
</comment>
<keyword evidence="1" id="KW-0812">Transmembrane</keyword>
<feature type="transmembrane region" description="Helical" evidence="1">
    <location>
        <begin position="7"/>
        <end position="24"/>
    </location>
</feature>
<evidence type="ECO:0000256" key="1">
    <source>
        <dbReference type="SAM" id="Phobius"/>
    </source>
</evidence>
<proteinExistence type="predicted"/>
<keyword evidence="1" id="KW-1133">Transmembrane helix</keyword>
<dbReference type="EMBL" id="MAPZ01000033">
    <property type="protein sequence ID" value="OBY09409.1"/>
    <property type="molecule type" value="Genomic_DNA"/>
</dbReference>
<name>A0A174VNU6_9CLOT</name>
<keyword evidence="1" id="KW-0472">Membrane</keyword>
<evidence type="ECO:0000313" key="2">
    <source>
        <dbReference type="EMBL" id="OBY09409.1"/>
    </source>
</evidence>
<gene>
    <name evidence="2" type="ORF">CP373A1_15905</name>
</gene>
<protein>
    <submittedName>
        <fullName evidence="2">Uncharacterized protein</fullName>
    </submittedName>
</protein>
<dbReference type="GeneID" id="42776144"/>
<sequence>MNKRYKWISIISIFLVLVLSFYNLKSIENATKIADGEFCEYLDNASKSLVYNEQNINDEELLIINNSVVKNLFAALEVYDSTSYKSVFGEDLKECIVNFEAAMNDLEISTTILYRDRQKVLDSFSYVVSDVIKNEKNINHITDFLDVIKGL</sequence>
<evidence type="ECO:0000313" key="3">
    <source>
        <dbReference type="Proteomes" id="UP000092714"/>
    </source>
</evidence>